<evidence type="ECO:0000313" key="6">
    <source>
        <dbReference type="EMBL" id="KAA0177527.1"/>
    </source>
</evidence>
<dbReference type="Proteomes" id="UP000325113">
    <property type="component" value="Unassembled WGS sequence"/>
</dbReference>
<evidence type="ECO:0000313" key="10">
    <source>
        <dbReference type="Proteomes" id="UP000325113"/>
    </source>
</evidence>
<evidence type="ECO:0000313" key="8">
    <source>
        <dbReference type="Proteomes" id="UP000323011"/>
    </source>
</evidence>
<dbReference type="EMBL" id="VLTL01000017">
    <property type="protein sequence ID" value="KAA0169957.1"/>
    <property type="molecule type" value="Genomic_DNA"/>
</dbReference>
<dbReference type="Pfam" id="PF05018">
    <property type="entry name" value="CFA20_dom"/>
    <property type="match status" value="1"/>
</dbReference>
<dbReference type="OMA" id="XEDELPA"/>
<proteinExistence type="predicted"/>
<keyword evidence="8" id="KW-1185">Reference proteome</keyword>
<dbReference type="EMBL" id="VLTM01000061">
    <property type="protein sequence ID" value="KAA0158889.1"/>
    <property type="molecule type" value="Genomic_DNA"/>
</dbReference>
<reference evidence="7 8" key="1">
    <citation type="submission" date="2019-07" db="EMBL/GenBank/DDBJ databases">
        <title>Genomes of Cafeteria roenbergensis.</title>
        <authorList>
            <person name="Fischer M.G."/>
            <person name="Hackl T."/>
            <person name="Roman M."/>
        </authorList>
    </citation>
    <scope>NUCLEOTIDE SEQUENCE [LARGE SCALE GENOMIC DNA]</scope>
    <source>
        <strain evidence="3 8">BVI</strain>
        <strain evidence="4 10">Cflag</strain>
        <strain evidence="6 7">E4-10P</strain>
        <strain evidence="5 9">RCC970-E3</strain>
    </source>
</reference>
<protein>
    <recommendedName>
        <fullName evidence="2">CFA20 domain-containing protein</fullName>
    </recommendedName>
</protein>
<feature type="region of interest" description="Disordered" evidence="1">
    <location>
        <begin position="1"/>
        <end position="27"/>
    </location>
</feature>
<dbReference type="InterPro" id="IPR040441">
    <property type="entry name" value="CFA20/CFAP20DC"/>
</dbReference>
<dbReference type="EMBL" id="VLTN01000071">
    <property type="protein sequence ID" value="KAA0147196.1"/>
    <property type="molecule type" value="Genomic_DNA"/>
</dbReference>
<accession>A0A5A8ELM0</accession>
<feature type="compositionally biased region" description="Low complexity" evidence="1">
    <location>
        <begin position="1"/>
        <end position="13"/>
    </location>
</feature>
<dbReference type="Proteomes" id="UP000322899">
    <property type="component" value="Unassembled WGS sequence"/>
</dbReference>
<gene>
    <name evidence="6" type="ORF">FNF27_00697</name>
    <name evidence="5" type="ORF">FNF28_01747</name>
    <name evidence="3" type="ORF">FNF29_07568</name>
    <name evidence="4" type="ORF">FNF31_05182</name>
</gene>
<evidence type="ECO:0000256" key="1">
    <source>
        <dbReference type="SAM" id="MobiDB-lite"/>
    </source>
</evidence>
<sequence>MAAPSPGSTTAASVQPGPGPAGPDDHFPIVALLPPNADTRFGEMRPVARAIEESEFYAEEGMAEAAAGRRKNTSEDVVEASIVTDGEIAAEALELMGRDGKVRLGFKCECSLPFLVLQLKDIGRFCAVELTVESRAGAEYTIELSSRASVARIGREKASLPLMIRPGWNYCCVDVEDVVHMAFGAHLAFTTGVTVKSSCRVARIFFQDKRYEDRELPAFLRVVK</sequence>
<dbReference type="EMBL" id="VLTO01000003">
    <property type="protein sequence ID" value="KAA0177527.1"/>
    <property type="molecule type" value="Genomic_DNA"/>
</dbReference>
<dbReference type="PANTHER" id="PTHR12458">
    <property type="entry name" value="ORF PROTEIN"/>
    <property type="match status" value="1"/>
</dbReference>
<evidence type="ECO:0000313" key="3">
    <source>
        <dbReference type="EMBL" id="KAA0147196.1"/>
    </source>
</evidence>
<comment type="caution">
    <text evidence="6">The sequence shown here is derived from an EMBL/GenBank/DDBJ whole genome shotgun (WGS) entry which is preliminary data.</text>
</comment>
<evidence type="ECO:0000313" key="7">
    <source>
        <dbReference type="Proteomes" id="UP000322899"/>
    </source>
</evidence>
<dbReference type="OrthoDB" id="7486196at2759"/>
<dbReference type="AlphaFoldDB" id="A0A5A8ELM0"/>
<name>A0A5A8ELM0_CAFRO</name>
<evidence type="ECO:0000313" key="4">
    <source>
        <dbReference type="EMBL" id="KAA0158889.1"/>
    </source>
</evidence>
<dbReference type="Proteomes" id="UP000324907">
    <property type="component" value="Unassembled WGS sequence"/>
</dbReference>
<dbReference type="Proteomes" id="UP000323011">
    <property type="component" value="Unassembled WGS sequence"/>
</dbReference>
<dbReference type="InterPro" id="IPR007714">
    <property type="entry name" value="CFA20_dom"/>
</dbReference>
<evidence type="ECO:0000313" key="9">
    <source>
        <dbReference type="Proteomes" id="UP000324907"/>
    </source>
</evidence>
<feature type="domain" description="CFA20" evidence="2">
    <location>
        <begin position="110"/>
        <end position="222"/>
    </location>
</feature>
<evidence type="ECO:0000259" key="2">
    <source>
        <dbReference type="Pfam" id="PF05018"/>
    </source>
</evidence>
<evidence type="ECO:0000313" key="5">
    <source>
        <dbReference type="EMBL" id="KAA0169957.1"/>
    </source>
</evidence>
<organism evidence="6 7">
    <name type="scientific">Cafeteria roenbergensis</name>
    <name type="common">Marine flagellate</name>
    <dbReference type="NCBI Taxonomy" id="33653"/>
    <lineage>
        <taxon>Eukaryota</taxon>
        <taxon>Sar</taxon>
        <taxon>Stramenopiles</taxon>
        <taxon>Bigyra</taxon>
        <taxon>Opalozoa</taxon>
        <taxon>Bicosoecida</taxon>
        <taxon>Cafeteriaceae</taxon>
        <taxon>Cafeteria</taxon>
    </lineage>
</organism>